<dbReference type="GeneID" id="5562711"/>
<keyword evidence="2" id="KW-1185">Reference proteome</keyword>
<dbReference type="Proteomes" id="UP000000262">
    <property type="component" value="Chromosome"/>
</dbReference>
<reference evidence="1 2" key="1">
    <citation type="journal article" date="2008" name="Genome Biol.">
        <title>A genomic analysis of the archaeal system Ignicoccus hospitalis-Nanoarchaeum equitans.</title>
        <authorList>
            <person name="Podar M."/>
            <person name="Anderson I."/>
            <person name="Makarova K.S."/>
            <person name="Elkins J.G."/>
            <person name="Ivanova N."/>
            <person name="Wall M.A."/>
            <person name="Lykidis A."/>
            <person name="Mavromatis K."/>
            <person name="Sun H."/>
            <person name="Hudson M.E."/>
            <person name="Chen W."/>
            <person name="Deciu C."/>
            <person name="Hutchison D."/>
            <person name="Eads J.R."/>
            <person name="Anderson A."/>
            <person name="Fernandes F."/>
            <person name="Szeto E."/>
            <person name="Lapidus A."/>
            <person name="Kyrpides N.C."/>
            <person name="Saier M.H.Jr."/>
            <person name="Richardson P.M."/>
            <person name="Rachel R."/>
            <person name="Huber H."/>
            <person name="Eisen J.A."/>
            <person name="Koonin E.V."/>
            <person name="Keller M."/>
            <person name="Stetter K.O."/>
        </authorList>
    </citation>
    <scope>NUCLEOTIDE SEQUENCE [LARGE SCALE GENOMIC DNA]</scope>
    <source>
        <strain evidence="2">KIN4/I / DSM 18386 / JCM 14125</strain>
    </source>
</reference>
<protein>
    <submittedName>
        <fullName evidence="1">Uncharacterized protein</fullName>
    </submittedName>
</protein>
<organism evidence="1 2">
    <name type="scientific">Ignicoccus hospitalis (strain KIN4/I / DSM 18386 / JCM 14125)</name>
    <dbReference type="NCBI Taxonomy" id="453591"/>
    <lineage>
        <taxon>Archaea</taxon>
        <taxon>Thermoproteota</taxon>
        <taxon>Thermoprotei</taxon>
        <taxon>Desulfurococcales</taxon>
        <taxon>Desulfurococcaceae</taxon>
        <taxon>Ignicoccus</taxon>
    </lineage>
</organism>
<dbReference type="AlphaFoldDB" id="A8A9Q0"/>
<accession>A8A9Q0</accession>
<proteinExistence type="predicted"/>
<evidence type="ECO:0000313" key="2">
    <source>
        <dbReference type="Proteomes" id="UP000000262"/>
    </source>
</evidence>
<dbReference type="EMBL" id="CP000816">
    <property type="protein sequence ID" value="ABU81652.1"/>
    <property type="molecule type" value="Genomic_DNA"/>
</dbReference>
<name>A8A9Q0_IGNH4</name>
<gene>
    <name evidence="1" type="ordered locus">Igni_0469</name>
</gene>
<dbReference type="KEGG" id="iho:Igni_0469"/>
<dbReference type="RefSeq" id="WP_011998504.1">
    <property type="nucleotide sequence ID" value="NC_009776.1"/>
</dbReference>
<sequence>MKTELLDETLLLKPIDGVALTLSMGDAKKYMIKKEVTVFSPDDPEDVCSTALKYAQFWRTALNLRGERFGWCDEEDFSARYLAGTKGKYAVVVECADVTADPERTSGSGFAPLGHVLPLVFYAVLCKAYVVRAKSLEELMEWVPAR</sequence>
<dbReference type="HOGENOM" id="CLU_1773165_0_0_2"/>
<evidence type="ECO:0000313" key="1">
    <source>
        <dbReference type="EMBL" id="ABU81652.1"/>
    </source>
</evidence>
<dbReference type="STRING" id="453591.Igni_0469"/>